<evidence type="ECO:0000259" key="1">
    <source>
        <dbReference type="PROSITE" id="PS51186"/>
    </source>
</evidence>
<proteinExistence type="predicted"/>
<dbReference type="EMBL" id="NHRJ02000002">
    <property type="protein sequence ID" value="PZE21591.1"/>
    <property type="molecule type" value="Genomic_DNA"/>
</dbReference>
<name>A0A2W1NEX2_PAEXE</name>
<dbReference type="CDD" id="cd04301">
    <property type="entry name" value="NAT_SF"/>
    <property type="match status" value="1"/>
</dbReference>
<dbReference type="Pfam" id="PF00583">
    <property type="entry name" value="Acetyltransf_1"/>
    <property type="match status" value="1"/>
</dbReference>
<dbReference type="PROSITE" id="PS51186">
    <property type="entry name" value="GNAT"/>
    <property type="match status" value="1"/>
</dbReference>
<dbReference type="RefSeq" id="WP_089198733.1">
    <property type="nucleotide sequence ID" value="NZ_NHRJ02000002.1"/>
</dbReference>
<dbReference type="InterPro" id="IPR016181">
    <property type="entry name" value="Acyl_CoA_acyltransferase"/>
</dbReference>
<keyword evidence="3" id="KW-1185">Reference proteome</keyword>
<dbReference type="GO" id="GO:0016747">
    <property type="term" value="F:acyltransferase activity, transferring groups other than amino-acyl groups"/>
    <property type="evidence" value="ECO:0007669"/>
    <property type="project" value="InterPro"/>
</dbReference>
<organism evidence="2 3">
    <name type="scientific">Paenibacillus xerothermodurans</name>
    <dbReference type="NCBI Taxonomy" id="1977292"/>
    <lineage>
        <taxon>Bacteria</taxon>
        <taxon>Bacillati</taxon>
        <taxon>Bacillota</taxon>
        <taxon>Bacilli</taxon>
        <taxon>Bacillales</taxon>
        <taxon>Paenibacillaceae</taxon>
        <taxon>Paenibacillus</taxon>
    </lineage>
</organism>
<dbReference type="Proteomes" id="UP000214746">
    <property type="component" value="Unassembled WGS sequence"/>
</dbReference>
<protein>
    <submittedName>
        <fullName evidence="2">GNAT family N-acetyltransferase</fullName>
    </submittedName>
</protein>
<evidence type="ECO:0000313" key="3">
    <source>
        <dbReference type="Proteomes" id="UP000214746"/>
    </source>
</evidence>
<accession>A0A2W1NEX2</accession>
<dbReference type="AlphaFoldDB" id="A0A2W1NEX2"/>
<comment type="caution">
    <text evidence="2">The sequence shown here is derived from an EMBL/GenBank/DDBJ whole genome shotgun (WGS) entry which is preliminary data.</text>
</comment>
<evidence type="ECO:0000313" key="2">
    <source>
        <dbReference type="EMBL" id="PZE21591.1"/>
    </source>
</evidence>
<dbReference type="SUPFAM" id="SSF55729">
    <property type="entry name" value="Acyl-CoA N-acyltransferases (Nat)"/>
    <property type="match status" value="1"/>
</dbReference>
<dbReference type="OrthoDB" id="156739at2"/>
<dbReference type="Gene3D" id="3.40.630.30">
    <property type="match status" value="1"/>
</dbReference>
<feature type="domain" description="N-acetyltransferase" evidence="1">
    <location>
        <begin position="1"/>
        <end position="149"/>
    </location>
</feature>
<gene>
    <name evidence="2" type="ORF">CBW46_003940</name>
</gene>
<sequence>MICRPADVSEIPIIAQFKYNMFVEVDMAHLLIDDFISEVIDTYRTLYSNGEALHYIVEANDRITACAGGFIKADIPYCFYKNRRYGFVGDVYVLQDFRRQGCARAATKAVLRWLAEQDIQTVRLLASHHARRLYESLGFQGTDEMVLHI</sequence>
<reference evidence="2" key="1">
    <citation type="submission" date="2018-06" db="EMBL/GenBank/DDBJ databases">
        <title>Paenibacillus xerothermodurans sp. nov. an extremely dry heat resistant spore forming bacterium isolated from the soil of Cape Canaveral, Florida.</title>
        <authorList>
            <person name="Seuylemezian A."/>
            <person name="Kaur N."/>
            <person name="Patil P."/>
            <person name="Patil P."/>
            <person name="Mayilraj S."/>
            <person name="Vaishampayan P."/>
        </authorList>
    </citation>
    <scope>NUCLEOTIDE SEQUENCE [LARGE SCALE GENOMIC DNA]</scope>
    <source>
        <strain evidence="2">ATCC 27380</strain>
    </source>
</reference>
<dbReference type="InterPro" id="IPR000182">
    <property type="entry name" value="GNAT_dom"/>
</dbReference>